<dbReference type="HOGENOM" id="CLU_445479_0_0_1"/>
<keyword evidence="2" id="KW-1185">Reference proteome</keyword>
<evidence type="ECO:0000313" key="1">
    <source>
        <dbReference type="EMBL" id="GAD99349.1"/>
    </source>
</evidence>
<accession>V5FMX1</accession>
<dbReference type="EMBL" id="BAUL01000293">
    <property type="protein sequence ID" value="GAD99349.1"/>
    <property type="molecule type" value="Genomic_DNA"/>
</dbReference>
<dbReference type="AlphaFoldDB" id="V5FMX1"/>
<protein>
    <recommendedName>
        <fullName evidence="3">F-box domain-containing protein</fullName>
    </recommendedName>
</protein>
<reference evidence="2" key="1">
    <citation type="journal article" date="2014" name="Genome Announc.">
        <title>Draft genome sequence of the formaldehyde-resistant fungus Byssochlamys spectabilis No. 5 (anamorph Paecilomyces variotii No. 5) (NBRC109023).</title>
        <authorList>
            <person name="Oka T."/>
            <person name="Ekino K."/>
            <person name="Fukuda K."/>
            <person name="Nomura Y."/>
        </authorList>
    </citation>
    <scope>NUCLEOTIDE SEQUENCE [LARGE SCALE GENOMIC DNA]</scope>
    <source>
        <strain evidence="2">No. 5 / NBRC 109023</strain>
    </source>
</reference>
<organism evidence="1 2">
    <name type="scientific">Byssochlamys spectabilis (strain No. 5 / NBRC 109023)</name>
    <name type="common">Paecilomyces variotii</name>
    <dbReference type="NCBI Taxonomy" id="1356009"/>
    <lineage>
        <taxon>Eukaryota</taxon>
        <taxon>Fungi</taxon>
        <taxon>Dikarya</taxon>
        <taxon>Ascomycota</taxon>
        <taxon>Pezizomycotina</taxon>
        <taxon>Eurotiomycetes</taxon>
        <taxon>Eurotiomycetidae</taxon>
        <taxon>Eurotiales</taxon>
        <taxon>Thermoascaceae</taxon>
        <taxon>Paecilomyces</taxon>
    </lineage>
</organism>
<dbReference type="eggNOG" id="ENOG502RQRW">
    <property type="taxonomic scope" value="Eukaryota"/>
</dbReference>
<proteinExistence type="predicted"/>
<sequence length="613" mass="70234">MLVNHGPVSVESRFEDGTSARLTVHVKNCGESQAWLIDSRCYRLVKSTKPFQFTPDSLLRACLALQPDNNSYFPGMRRIHHNFLSLQLLSEISEKTKNLRIGPEVRQYCHLLSLPTEILVIILHKLASIDAVAFMAACKMTLKLSELFWGPMLKYLSFYNDSSHVPEATLLTLRLSRAFPSGLRWRWDRQMDSLRSVLDNLHLSAAVIDGVQEERLEQFHGIVQAAPENWLLTGCFSSTLIWPKDSRRLRVFLRSVRGRDYVSGMQFLGDEQHETVGFTSPVYNDILVSRKKRIMRFVIDGTGLRSLNCGENSSSGWSSGTPESLRCWEGHKSFEQSDTHDLTISIIFDGFKIRALGSNKESAMTCPDLLITTIWGRHVQFGFPPARDAHYIYKEFTAGDGQVIDGLLINLMHDQIHAITCIKRKQPRRKISNMPPDEELLPLRPPEINLRSTRVESEVKLYTEAQWRQFGYTSCAKLSNIVHVAWYHNIDSPQVCGLEFFYRDCTSRILGQRGQYCYNGSELLNNETLDTIYIQWVHPELRHGRLEPRTLYAIVFRTSQGRMTGVIDDPSEWRAIKLHPDSMAAWFAPRNQDETDFHVFRLSDEGSEASTEN</sequence>
<evidence type="ECO:0000313" key="2">
    <source>
        <dbReference type="Proteomes" id="UP000018001"/>
    </source>
</evidence>
<evidence type="ECO:0008006" key="3">
    <source>
        <dbReference type="Google" id="ProtNLM"/>
    </source>
</evidence>
<gene>
    <name evidence="1" type="ORF">PVAR5_8064</name>
</gene>
<dbReference type="Proteomes" id="UP000018001">
    <property type="component" value="Unassembled WGS sequence"/>
</dbReference>
<comment type="caution">
    <text evidence="1">The sequence shown here is derived from an EMBL/GenBank/DDBJ whole genome shotgun (WGS) entry which is preliminary data.</text>
</comment>
<dbReference type="InParanoid" id="V5FMX1"/>
<name>V5FMX1_BYSSN</name>